<organism evidence="1 2">
    <name type="scientific">Rhodococcus phage ReqiPepy6</name>
    <dbReference type="NCBI Taxonomy" id="691965"/>
    <lineage>
        <taxon>Viruses</taxon>
        <taxon>Duplodnaviria</taxon>
        <taxon>Heunggongvirae</taxon>
        <taxon>Uroviricota</taxon>
        <taxon>Caudoviricetes</taxon>
        <taxon>Pepyhexavirus</taxon>
        <taxon>Pepyhexavirus pepy6</taxon>
    </lineage>
</organism>
<dbReference type="EMBL" id="GU580941">
    <property type="protein sequence ID" value="ADD80932.1"/>
    <property type="molecule type" value="Genomic_DNA"/>
</dbReference>
<keyword evidence="2" id="KW-1185">Reference proteome</keyword>
<gene>
    <name evidence="1" type="ORF">Pepy6gene041</name>
</gene>
<protein>
    <submittedName>
        <fullName evidence="1">Gp041</fullName>
    </submittedName>
</protein>
<dbReference type="GeneID" id="18565618"/>
<sequence length="63" mass="7476">MKNSPLKAIKKIHARLTKTQKERDRDFLQEYMKNNPGWTTTTQFQKDYEAAFGCNPLDQQRKS</sequence>
<proteinExistence type="predicted"/>
<dbReference type="KEGG" id="vg:18565618"/>
<dbReference type="RefSeq" id="YP_009017655.1">
    <property type="nucleotide sequence ID" value="NC_023735.1"/>
</dbReference>
<accession>D4P7F2</accession>
<evidence type="ECO:0000313" key="2">
    <source>
        <dbReference type="Proteomes" id="UP000002347"/>
    </source>
</evidence>
<evidence type="ECO:0000313" key="1">
    <source>
        <dbReference type="EMBL" id="ADD80932.1"/>
    </source>
</evidence>
<name>D4P7F2_9CAUD</name>
<reference evidence="1 2" key="1">
    <citation type="journal article" date="2011" name="Appl. Environ. Microbiol.">
        <title>Genomic and functional analyses of Rhodococcus equi phages ReqiPepy6, ReqiPoco6, ReqiPine5, and ReqiDocB7.</title>
        <authorList>
            <person name="Summer E.J."/>
            <person name="Liu M."/>
            <person name="Gill J.J."/>
            <person name="Grant M."/>
            <person name="Chan-Cortes T.N."/>
            <person name="Ferguson L."/>
            <person name="Janes C."/>
            <person name="Lange K."/>
            <person name="Bertoli M."/>
            <person name="Moore C."/>
            <person name="Orchard R.C."/>
            <person name="Cohen N."/>
            <person name="Young R."/>
        </authorList>
    </citation>
    <scope>NUCLEOTIDE SEQUENCE [LARGE SCALE GENOMIC DNA]</scope>
</reference>
<dbReference type="Proteomes" id="UP000002347">
    <property type="component" value="Segment"/>
</dbReference>